<reference evidence="5" key="1">
    <citation type="submission" date="2021-09" db="EMBL/GenBank/DDBJ databases">
        <authorList>
            <consortium name="AG Swart"/>
            <person name="Singh M."/>
            <person name="Singh A."/>
            <person name="Seah K."/>
            <person name="Emmerich C."/>
        </authorList>
    </citation>
    <scope>NUCLEOTIDE SEQUENCE</scope>
    <source>
        <strain evidence="5">ATCC30299</strain>
    </source>
</reference>
<evidence type="ECO:0000259" key="4">
    <source>
        <dbReference type="Pfam" id="PF03226"/>
    </source>
</evidence>
<feature type="domain" description="Yippee/Mis18/Cereblon" evidence="4">
    <location>
        <begin position="8"/>
        <end position="90"/>
    </location>
</feature>
<organism evidence="5 6">
    <name type="scientific">Blepharisma stoltei</name>
    <dbReference type="NCBI Taxonomy" id="1481888"/>
    <lineage>
        <taxon>Eukaryota</taxon>
        <taxon>Sar</taxon>
        <taxon>Alveolata</taxon>
        <taxon>Ciliophora</taxon>
        <taxon>Postciliodesmatophora</taxon>
        <taxon>Heterotrichea</taxon>
        <taxon>Heterotrichida</taxon>
        <taxon>Blepharismidae</taxon>
        <taxon>Blepharisma</taxon>
    </lineage>
</organism>
<comment type="caution">
    <text evidence="5">The sequence shown here is derived from an EMBL/GenBank/DDBJ whole genome shotgun (WGS) entry which is preliminary data.</text>
</comment>
<proteinExistence type="inferred from homology"/>
<evidence type="ECO:0000313" key="6">
    <source>
        <dbReference type="Proteomes" id="UP001162131"/>
    </source>
</evidence>
<dbReference type="AlphaFoldDB" id="A0AAU9J8K5"/>
<dbReference type="Pfam" id="PF03226">
    <property type="entry name" value="Yippee-Mis18"/>
    <property type="match status" value="1"/>
</dbReference>
<sequence>MNNPAQDCLKCKECEFILVKESDYIGDWSGMWFYSTLNNHIVGSERVAEDNCVVKLIYCSQCGEQIGHQYKACTQKLWELEGLFGIRYDKAVGKATISEKIVILRNLYATTRETFINSEEQLSKYENTIEKMIKICQVISKRLE</sequence>
<keyword evidence="2" id="KW-0862">Zinc</keyword>
<protein>
    <recommendedName>
        <fullName evidence="3">Protein yippee-like</fullName>
    </recommendedName>
</protein>
<evidence type="ECO:0000256" key="1">
    <source>
        <dbReference type="ARBA" id="ARBA00022723"/>
    </source>
</evidence>
<accession>A0AAU9J8K5</accession>
<evidence type="ECO:0000313" key="5">
    <source>
        <dbReference type="EMBL" id="CAG9324519.1"/>
    </source>
</evidence>
<name>A0AAU9J8K5_9CILI</name>
<comment type="similarity">
    <text evidence="3">Belongs to the yippee family.</text>
</comment>
<dbReference type="InterPro" id="IPR004910">
    <property type="entry name" value="Yippee/Mis18/Cereblon"/>
</dbReference>
<keyword evidence="6" id="KW-1185">Reference proteome</keyword>
<evidence type="ECO:0000256" key="2">
    <source>
        <dbReference type="ARBA" id="ARBA00022833"/>
    </source>
</evidence>
<dbReference type="GO" id="GO:0046872">
    <property type="term" value="F:metal ion binding"/>
    <property type="evidence" value="ECO:0007669"/>
    <property type="project" value="UniProtKB-KW"/>
</dbReference>
<keyword evidence="1" id="KW-0479">Metal-binding</keyword>
<evidence type="ECO:0000256" key="3">
    <source>
        <dbReference type="RuleBase" id="RU110713"/>
    </source>
</evidence>
<dbReference type="EMBL" id="CAJZBQ010000036">
    <property type="protein sequence ID" value="CAG9324519.1"/>
    <property type="molecule type" value="Genomic_DNA"/>
</dbReference>
<dbReference type="Proteomes" id="UP001162131">
    <property type="component" value="Unassembled WGS sequence"/>
</dbReference>
<gene>
    <name evidence="5" type="ORF">BSTOLATCC_MIC36305</name>
</gene>